<keyword evidence="2" id="KW-1185">Reference proteome</keyword>
<reference evidence="1 2" key="1">
    <citation type="journal article" date="2018" name="Int. J. Syst. Evol. Microbiol.">
        <title>Bifidobacterium catulorum sp. nov., a novel taxon from the faeces of the baby common marmoset (Callithrix jacchus).</title>
        <authorList>
            <person name="Modesto M."/>
            <person name="Michelini S."/>
            <person name="Oki K."/>
            <person name="Biavati B."/>
            <person name="Watanabe K."/>
            <person name="Mattarelli P."/>
        </authorList>
    </citation>
    <scope>NUCLEOTIDE SEQUENCE [LARGE SCALE GENOMIC DNA]</scope>
    <source>
        <strain evidence="1 2">MRM 8.19</strain>
    </source>
</reference>
<gene>
    <name evidence="1" type="ORF">DF200_06475</name>
</gene>
<name>A0A2U2MS44_9BIFI</name>
<dbReference type="EMBL" id="QFFN01000015">
    <property type="protein sequence ID" value="PWG59676.1"/>
    <property type="molecule type" value="Genomic_DNA"/>
</dbReference>
<sequence length="154" mass="17670">MPLTPTSRYDDIITMPHHQSYTRPRMSMHNRAAQFMPFAALNGYDAIIMETARQTRRRVELDADARQTLDERLRGIIGNASDHPRIEVTFFTPDQRKDGGTYVTVYGELRRIDEARRLLMLANGRSIPLNDVIDIRETDCKNSADENSADDSTR</sequence>
<dbReference type="OrthoDB" id="361760at2"/>
<dbReference type="RefSeq" id="WP_109137463.1">
    <property type="nucleotide sequence ID" value="NZ_QFFN01000015.1"/>
</dbReference>
<organism evidence="1 2">
    <name type="scientific">Bifidobacterium catulorum</name>
    <dbReference type="NCBI Taxonomy" id="1630173"/>
    <lineage>
        <taxon>Bacteria</taxon>
        <taxon>Bacillati</taxon>
        <taxon>Actinomycetota</taxon>
        <taxon>Actinomycetes</taxon>
        <taxon>Bifidobacteriales</taxon>
        <taxon>Bifidobacteriaceae</taxon>
        <taxon>Bifidobacterium</taxon>
    </lineage>
</organism>
<proteinExistence type="predicted"/>
<dbReference type="AlphaFoldDB" id="A0A2U2MS44"/>
<evidence type="ECO:0000313" key="2">
    <source>
        <dbReference type="Proteomes" id="UP000245753"/>
    </source>
</evidence>
<dbReference type="Proteomes" id="UP000245753">
    <property type="component" value="Unassembled WGS sequence"/>
</dbReference>
<accession>A0A2U2MS44</accession>
<comment type="caution">
    <text evidence="1">The sequence shown here is derived from an EMBL/GenBank/DDBJ whole genome shotgun (WGS) entry which is preliminary data.</text>
</comment>
<evidence type="ECO:0008006" key="3">
    <source>
        <dbReference type="Google" id="ProtNLM"/>
    </source>
</evidence>
<protein>
    <recommendedName>
        <fullName evidence="3">YolD-like family protein</fullName>
    </recommendedName>
</protein>
<evidence type="ECO:0000313" key="1">
    <source>
        <dbReference type="EMBL" id="PWG59676.1"/>
    </source>
</evidence>